<sequence>MEIDPTVAGAARRAPAGVDGSPSVVTGDGASAIRRKRRTSGSSAPPRCARSPRRGSRRPRRARRSSPHGALVTARTPRFVPWSNEMGGASGGCGRGLAFMRLRRQRRDTLEPSRSAPATAGTTRAVRSGRRLFEWSPSRRPPHDRTAGAVLLSDGRGPRRRPQGDRAARRALRVVGTGRHDQELGRMDGSATRAASTVDGARHRLRVVAGGGRTDPRPIRGDNGPRREPRGVDRPSRGRPTVGAAGAARRGAAPRRPRGRRVAVARSTPVRRGRAARPVAGRTWRCARTESPGPRRFSEVPRPRSRLVVSPLFTTEFPPDGTRRRRPSHREDDEAFRRRFSRNACAGRTGTPTLTRRGMLHLIDESSTTRHRPWRTGVFSWVCGERQVPRSARHWY</sequence>
<dbReference type="EMBL" id="CP022521">
    <property type="protein sequence ID" value="ASO20895.1"/>
    <property type="molecule type" value="Genomic_DNA"/>
</dbReference>
<dbReference type="KEGG" id="ahg:AHOG_16345"/>
<evidence type="ECO:0000313" key="2">
    <source>
        <dbReference type="EMBL" id="ASO20895.1"/>
    </source>
</evidence>
<dbReference type="AlphaFoldDB" id="A0A221W4V6"/>
<reference evidence="2 3" key="1">
    <citation type="submission" date="2017-07" db="EMBL/GenBank/DDBJ databases">
        <title>Complete genome sequence of Actinoalloteichus hoggarensis DSM 45943, type strain of Actinoalloteichus hoggarensis.</title>
        <authorList>
            <person name="Ruckert C."/>
            <person name="Nouioui I."/>
            <person name="Willmese J."/>
            <person name="van Wezel G."/>
            <person name="Klenk H.-P."/>
            <person name="Kalinowski J."/>
            <person name="Zotchev S.B."/>
        </authorList>
    </citation>
    <scope>NUCLEOTIDE SEQUENCE [LARGE SCALE GENOMIC DNA]</scope>
    <source>
        <strain evidence="2 3">DSM 45943</strain>
    </source>
</reference>
<feature type="compositionally biased region" description="Low complexity" evidence="1">
    <location>
        <begin position="1"/>
        <end position="18"/>
    </location>
</feature>
<organism evidence="2 3">
    <name type="scientific">Actinoalloteichus hoggarensis</name>
    <dbReference type="NCBI Taxonomy" id="1470176"/>
    <lineage>
        <taxon>Bacteria</taxon>
        <taxon>Bacillati</taxon>
        <taxon>Actinomycetota</taxon>
        <taxon>Actinomycetes</taxon>
        <taxon>Pseudonocardiales</taxon>
        <taxon>Pseudonocardiaceae</taxon>
        <taxon>Actinoalloteichus</taxon>
    </lineage>
</organism>
<evidence type="ECO:0000256" key="1">
    <source>
        <dbReference type="SAM" id="MobiDB-lite"/>
    </source>
</evidence>
<feature type="compositionally biased region" description="Basic residues" evidence="1">
    <location>
        <begin position="252"/>
        <end position="275"/>
    </location>
</feature>
<dbReference type="Proteomes" id="UP000204221">
    <property type="component" value="Chromosome"/>
</dbReference>
<keyword evidence="3" id="KW-1185">Reference proteome</keyword>
<feature type="region of interest" description="Disordered" evidence="1">
    <location>
        <begin position="107"/>
        <end position="282"/>
    </location>
</feature>
<accession>A0A221W4V6</accession>
<feature type="compositionally biased region" description="Basic and acidic residues" evidence="1">
    <location>
        <begin position="214"/>
        <end position="236"/>
    </location>
</feature>
<feature type="region of interest" description="Disordered" evidence="1">
    <location>
        <begin position="313"/>
        <end position="333"/>
    </location>
</feature>
<gene>
    <name evidence="2" type="ORF">AHOG_16345</name>
</gene>
<evidence type="ECO:0000313" key="3">
    <source>
        <dbReference type="Proteomes" id="UP000204221"/>
    </source>
</evidence>
<proteinExistence type="predicted"/>
<protein>
    <submittedName>
        <fullName evidence="2">Uncharacterized protein</fullName>
    </submittedName>
</protein>
<name>A0A221W4V6_9PSEU</name>
<feature type="region of interest" description="Disordered" evidence="1">
    <location>
        <begin position="1"/>
        <end position="94"/>
    </location>
</feature>
<feature type="compositionally biased region" description="Low complexity" evidence="1">
    <location>
        <begin position="238"/>
        <end position="251"/>
    </location>
</feature>
<feature type="compositionally biased region" description="Basic residues" evidence="1">
    <location>
        <begin position="50"/>
        <end position="66"/>
    </location>
</feature>
<feature type="compositionally biased region" description="Low complexity" evidence="1">
    <location>
        <begin position="40"/>
        <end position="49"/>
    </location>
</feature>